<dbReference type="GO" id="GO:0030289">
    <property type="term" value="C:protein phosphatase 4 complex"/>
    <property type="evidence" value="ECO:0007669"/>
    <property type="project" value="UniProtKB-ARBA"/>
</dbReference>
<feature type="region of interest" description="Disordered" evidence="2">
    <location>
        <begin position="1"/>
        <end position="29"/>
    </location>
</feature>
<reference evidence="3 4" key="1">
    <citation type="submission" date="2024-04" db="EMBL/GenBank/DDBJ databases">
        <title>Genome assembly C_amara_ONT_v2.</title>
        <authorList>
            <person name="Yant L."/>
            <person name="Moore C."/>
            <person name="Slenker M."/>
        </authorList>
    </citation>
    <scope>NUCLEOTIDE SEQUENCE [LARGE SCALE GENOMIC DNA]</scope>
    <source>
        <tissue evidence="3">Leaf</tissue>
    </source>
</reference>
<keyword evidence="4" id="KW-1185">Reference proteome</keyword>
<dbReference type="EMBL" id="JBANAX010000727">
    <property type="protein sequence ID" value="KAL1195436.1"/>
    <property type="molecule type" value="Genomic_DNA"/>
</dbReference>
<dbReference type="PANTHER" id="PTHR16487">
    <property type="entry name" value="PPP4R2-RELATED PROTEIN"/>
    <property type="match status" value="1"/>
</dbReference>
<dbReference type="PANTHER" id="PTHR16487:SF0">
    <property type="entry name" value="PROTEIN PHOSPHATASE 4 REGULATORY SUBUNIT 2-RELATED"/>
    <property type="match status" value="1"/>
</dbReference>
<protein>
    <recommendedName>
        <fullName evidence="5">Serine/threonine-protein phosphatase 4 regulatory subunit 2</fullName>
    </recommendedName>
</protein>
<organism evidence="3 4">
    <name type="scientific">Cardamine amara subsp. amara</name>
    <dbReference type="NCBI Taxonomy" id="228776"/>
    <lineage>
        <taxon>Eukaryota</taxon>
        <taxon>Viridiplantae</taxon>
        <taxon>Streptophyta</taxon>
        <taxon>Embryophyta</taxon>
        <taxon>Tracheophyta</taxon>
        <taxon>Spermatophyta</taxon>
        <taxon>Magnoliopsida</taxon>
        <taxon>eudicotyledons</taxon>
        <taxon>Gunneridae</taxon>
        <taxon>Pentapetalae</taxon>
        <taxon>rosids</taxon>
        <taxon>malvids</taxon>
        <taxon>Brassicales</taxon>
        <taxon>Brassicaceae</taxon>
        <taxon>Cardamineae</taxon>
        <taxon>Cardamine</taxon>
    </lineage>
</organism>
<accession>A0ABD1A9E5</accession>
<gene>
    <name evidence="3" type="ORF">V5N11_030710</name>
</gene>
<evidence type="ECO:0000256" key="1">
    <source>
        <dbReference type="ARBA" id="ARBA00009207"/>
    </source>
</evidence>
<name>A0ABD1A9E5_CARAN</name>
<feature type="compositionally biased region" description="Acidic residues" evidence="2">
    <location>
        <begin position="255"/>
        <end position="264"/>
    </location>
</feature>
<dbReference type="AlphaFoldDB" id="A0ABD1A9E5"/>
<sequence length="264" mass="28577">MEKPSSSEHETPPEISSVVPPSDGVERQDHSVLPEVLEHLGAEQKADISEEEVKSTLGAVASTGKFWQDWEKLKGTLSCWLKKVLSEYPEAKMTVEQQKEALGETYSELVSRLDEALLSFDEGPPFTLQRLCEILLAARSIYPKLSKLALALEKNLLVTSMLAISTDPQSQTTEDPNAAIAGTKTAAANWAPNGIEAMGGDKDEIMTEVEEADVDDAMTIDMETIDEPSETMTTSSESETPSENTAAQPSSDSMTAEEGDSPLP</sequence>
<evidence type="ECO:0000256" key="2">
    <source>
        <dbReference type="SAM" id="MobiDB-lite"/>
    </source>
</evidence>
<comment type="similarity">
    <text evidence="1">Belongs to the PPP4R2 family.</text>
</comment>
<proteinExistence type="inferred from homology"/>
<feature type="compositionally biased region" description="Low complexity" evidence="2">
    <location>
        <begin position="230"/>
        <end position="245"/>
    </location>
</feature>
<feature type="compositionally biased region" description="Basic and acidic residues" evidence="2">
    <location>
        <begin position="1"/>
        <end position="12"/>
    </location>
</feature>
<evidence type="ECO:0008006" key="5">
    <source>
        <dbReference type="Google" id="ProtNLM"/>
    </source>
</evidence>
<dbReference type="Proteomes" id="UP001558713">
    <property type="component" value="Unassembled WGS sequence"/>
</dbReference>
<dbReference type="InterPro" id="IPR015267">
    <property type="entry name" value="PPP4R2"/>
</dbReference>
<feature type="region of interest" description="Disordered" evidence="2">
    <location>
        <begin position="213"/>
        <end position="264"/>
    </location>
</feature>
<feature type="compositionally biased region" description="Acidic residues" evidence="2">
    <location>
        <begin position="213"/>
        <end position="229"/>
    </location>
</feature>
<evidence type="ECO:0000313" key="4">
    <source>
        <dbReference type="Proteomes" id="UP001558713"/>
    </source>
</evidence>
<comment type="caution">
    <text evidence="3">The sequence shown here is derived from an EMBL/GenBank/DDBJ whole genome shotgun (WGS) entry which is preliminary data.</text>
</comment>
<evidence type="ECO:0000313" key="3">
    <source>
        <dbReference type="EMBL" id="KAL1195436.1"/>
    </source>
</evidence>
<dbReference type="Pfam" id="PF09184">
    <property type="entry name" value="PPP4R2"/>
    <property type="match status" value="1"/>
</dbReference>